<name>A0ACC3SEM1_9PEZI</name>
<sequence>MRIRSNCIFVYETHSTTLSNGVVSTYTETLLGQTTTLSNGHTTTVPYSTLPTSGTYSSSSPSSGSGTSNSASSGSAYSSNTGTTSNSASTTATSTGAGTGRASTGTATSPSSATTTAASHSSSSSSTPPASVLAGGIVGGFAGLAVLLLVAMFLIRYYRRRSAQMHQLTESESQATHPPPTSRAPGMAERAGLLPLTTAAGAFFKTRFHPVSQAGPGEGEAAAAQERGFTRVSGRKLPSAFSPGMEQHHGVGAASAAGAAGVGTAAGTAAAAARDQRNDSDPSRSLSNHSFYRDSSGFYGGEGEGSPHDEYPTREMIQPGPARTPTVHPGGPWTLSPGTTPGRASPISPRVAGHGGGERADTPATMASLWTVEGSRGSRFTEEV</sequence>
<proteinExistence type="predicted"/>
<accession>A0ACC3SEM1</accession>
<comment type="caution">
    <text evidence="1">The sequence shown here is derived from an EMBL/GenBank/DDBJ whole genome shotgun (WGS) entry which is preliminary data.</text>
</comment>
<keyword evidence="2" id="KW-1185">Reference proteome</keyword>
<evidence type="ECO:0000313" key="1">
    <source>
        <dbReference type="EMBL" id="KAK8210233.1"/>
    </source>
</evidence>
<protein>
    <submittedName>
        <fullName evidence="1">Uncharacterized protein</fullName>
    </submittedName>
</protein>
<dbReference type="Proteomes" id="UP001320706">
    <property type="component" value="Unassembled WGS sequence"/>
</dbReference>
<dbReference type="EMBL" id="JAMKPW020000016">
    <property type="protein sequence ID" value="KAK8210233.1"/>
    <property type="molecule type" value="Genomic_DNA"/>
</dbReference>
<gene>
    <name evidence="1" type="ORF">M8818_003721</name>
</gene>
<reference evidence="1" key="1">
    <citation type="submission" date="2024-02" db="EMBL/GenBank/DDBJ databases">
        <title>Metagenome Assembled Genome of Zalaria obscura JY119.</title>
        <authorList>
            <person name="Vighnesh L."/>
            <person name="Jagadeeshwari U."/>
            <person name="Venkata Ramana C."/>
            <person name="Sasikala C."/>
        </authorList>
    </citation>
    <scope>NUCLEOTIDE SEQUENCE</scope>
    <source>
        <strain evidence="1">JY119</strain>
    </source>
</reference>
<evidence type="ECO:0000313" key="2">
    <source>
        <dbReference type="Proteomes" id="UP001320706"/>
    </source>
</evidence>
<organism evidence="1 2">
    <name type="scientific">Zalaria obscura</name>
    <dbReference type="NCBI Taxonomy" id="2024903"/>
    <lineage>
        <taxon>Eukaryota</taxon>
        <taxon>Fungi</taxon>
        <taxon>Dikarya</taxon>
        <taxon>Ascomycota</taxon>
        <taxon>Pezizomycotina</taxon>
        <taxon>Dothideomycetes</taxon>
        <taxon>Dothideomycetidae</taxon>
        <taxon>Dothideales</taxon>
        <taxon>Zalariaceae</taxon>
        <taxon>Zalaria</taxon>
    </lineage>
</organism>